<dbReference type="SMART" id="SM00710">
    <property type="entry name" value="PbH1"/>
    <property type="match status" value="8"/>
</dbReference>
<dbReference type="Gene3D" id="2.60.40.10">
    <property type="entry name" value="Immunoglobulins"/>
    <property type="match status" value="1"/>
</dbReference>
<dbReference type="InterPro" id="IPR059100">
    <property type="entry name" value="TSP3_bac"/>
</dbReference>
<dbReference type="SMART" id="SM00089">
    <property type="entry name" value="PKD"/>
    <property type="match status" value="1"/>
</dbReference>
<evidence type="ECO:0000256" key="3">
    <source>
        <dbReference type="ARBA" id="ARBA00022729"/>
    </source>
</evidence>
<dbReference type="InterPro" id="IPR006626">
    <property type="entry name" value="PbH1"/>
</dbReference>
<dbReference type="InterPro" id="IPR011050">
    <property type="entry name" value="Pectin_lyase_fold/virulence"/>
</dbReference>
<dbReference type="NCBIfam" id="TIGR03804">
    <property type="entry name" value="para_beta_helix"/>
    <property type="match status" value="1"/>
</dbReference>
<reference evidence="6" key="1">
    <citation type="submission" date="2024-07" db="EMBL/GenBank/DDBJ databases">
        <title>Complete genome sequence of Verrucomicrobiaceae bacterium NT6N.</title>
        <authorList>
            <person name="Huang C."/>
            <person name="Takami H."/>
            <person name="Hamasaki K."/>
        </authorList>
    </citation>
    <scope>NUCLEOTIDE SEQUENCE</scope>
    <source>
        <strain evidence="6">NT6N</strain>
    </source>
</reference>
<dbReference type="Pfam" id="PF13229">
    <property type="entry name" value="Beta_helix"/>
    <property type="match status" value="1"/>
</dbReference>
<dbReference type="PROSITE" id="PS50093">
    <property type="entry name" value="PKD"/>
    <property type="match status" value="1"/>
</dbReference>
<evidence type="ECO:0000256" key="2">
    <source>
        <dbReference type="ARBA" id="ARBA00022525"/>
    </source>
</evidence>
<dbReference type="InterPro" id="IPR022409">
    <property type="entry name" value="PKD/Chitinase_dom"/>
</dbReference>
<dbReference type="InterPro" id="IPR053180">
    <property type="entry name" value="Ca-binding_acidic-repeat"/>
</dbReference>
<sequence length="671" mass="71102">MTFRYLQCPLGFLALIIGAKIVHAIDYNITDYGAVSGGGDDLAAIHAAIADAVPGDRVLIPAGDFQISNSIVPKAGIAVVGAGRDLTKVEFMGTSPKPMIRIQSSGLDGVELTGFTLDGLGTSLATQGIEASGTKGHYIHGIRVSNLTDGSGFGPHGIYCSGSVRDSIFEDNEFVNIGVASTWGAGIRLAAGCSGNIVRGNLIDHVGRGGILLNGATDTIIRNNTVIRSGQTGPGLGIEVWGDSDRTIVEDNVIDHWLSIDRSDFVAVRRNTVIAADGSLQLIGLEMAGGTGNVFTGNMIGVGHHIGLSLSGNAEKTKTYIARNTFTDSETWGAQLQDDGGVVRQLYFYQNTFSEADSELPNLYDAPTVGIRFNAANNGAGIRQLVFDGNSITDNDQNAIALFGHLKTAGIDQLSFVNNTITNNGGSVIQNYAGMPNIEWHGNTVSGNGNNNVPSNTGFTANAKPTVQVSGPNTVGVGETAHFSMIYTDDGLDAATDVLWDLDSGLPVTAENSVMTYSSPGTHTIALVVWDEQGRAAHATHTLTVVVPTDSDGDGLYDHHEIEIHGTSPTNPDTDNDGYFDGAEVYFHTSPLSDEITPDRSVAIRKTSIAEIELTFATKLGLSYKIEKSSLLTSVSWQDVETSIPGTGQLATRQYPITETPSQVFYRMRRE</sequence>
<dbReference type="InterPro" id="IPR039448">
    <property type="entry name" value="Beta_helix"/>
</dbReference>
<dbReference type="KEGG" id="osu:NT6N_05200"/>
<feature type="domain" description="PKD" evidence="5">
    <location>
        <begin position="464"/>
        <end position="552"/>
    </location>
</feature>
<dbReference type="InterPro" id="IPR013783">
    <property type="entry name" value="Ig-like_fold"/>
</dbReference>
<dbReference type="Pfam" id="PF18884">
    <property type="entry name" value="TSP3_bac"/>
    <property type="match status" value="2"/>
</dbReference>
<evidence type="ECO:0000256" key="4">
    <source>
        <dbReference type="ARBA" id="ARBA00022837"/>
    </source>
</evidence>
<comment type="subcellular location">
    <subcellularLocation>
        <location evidence="1">Secreted</location>
    </subcellularLocation>
</comment>
<dbReference type="SUPFAM" id="SSF51126">
    <property type="entry name" value="Pectin lyase-like"/>
    <property type="match status" value="2"/>
</dbReference>
<name>A0AAT9FHU1_9BACT</name>
<dbReference type="PANTHER" id="PTHR37467">
    <property type="entry name" value="EXPORTED CALCIUM-BINDING GLYCOPROTEIN-RELATED"/>
    <property type="match status" value="1"/>
</dbReference>
<dbReference type="SUPFAM" id="SSF49299">
    <property type="entry name" value="PKD domain"/>
    <property type="match status" value="1"/>
</dbReference>
<keyword evidence="3" id="KW-0732">Signal</keyword>
<protein>
    <recommendedName>
        <fullName evidence="5">PKD domain-containing protein</fullName>
    </recommendedName>
</protein>
<dbReference type="EMBL" id="AP026866">
    <property type="protein sequence ID" value="BDS05480.1"/>
    <property type="molecule type" value="Genomic_DNA"/>
</dbReference>
<evidence type="ECO:0000256" key="1">
    <source>
        <dbReference type="ARBA" id="ARBA00004613"/>
    </source>
</evidence>
<evidence type="ECO:0000313" key="6">
    <source>
        <dbReference type="EMBL" id="BDS05480.1"/>
    </source>
</evidence>
<dbReference type="InterPro" id="IPR012334">
    <property type="entry name" value="Pectin_lyas_fold"/>
</dbReference>
<keyword evidence="2" id="KW-0964">Secreted</keyword>
<dbReference type="AlphaFoldDB" id="A0AAT9FHU1"/>
<organism evidence="6">
    <name type="scientific">Oceaniferula spumae</name>
    <dbReference type="NCBI Taxonomy" id="2979115"/>
    <lineage>
        <taxon>Bacteria</taxon>
        <taxon>Pseudomonadati</taxon>
        <taxon>Verrucomicrobiota</taxon>
        <taxon>Verrucomicrobiia</taxon>
        <taxon>Verrucomicrobiales</taxon>
        <taxon>Verrucomicrobiaceae</taxon>
        <taxon>Oceaniferula</taxon>
    </lineage>
</organism>
<dbReference type="InterPro" id="IPR022441">
    <property type="entry name" value="Para_beta_helix_rpt-2"/>
</dbReference>
<dbReference type="PANTHER" id="PTHR37467:SF1">
    <property type="entry name" value="EXPORTED CALCIUM-BINDING GLYCOPROTEIN"/>
    <property type="match status" value="1"/>
</dbReference>
<dbReference type="Gene3D" id="2.160.20.10">
    <property type="entry name" value="Single-stranded right-handed beta-helix, Pectin lyase-like"/>
    <property type="match status" value="1"/>
</dbReference>
<dbReference type="Pfam" id="PF18911">
    <property type="entry name" value="PKD_4"/>
    <property type="match status" value="1"/>
</dbReference>
<proteinExistence type="predicted"/>
<accession>A0AAT9FHU1</accession>
<dbReference type="InterPro" id="IPR000601">
    <property type="entry name" value="PKD_dom"/>
</dbReference>
<gene>
    <name evidence="6" type="ORF">NT6N_05200</name>
</gene>
<dbReference type="CDD" id="cd00146">
    <property type="entry name" value="PKD"/>
    <property type="match status" value="1"/>
</dbReference>
<dbReference type="InterPro" id="IPR035986">
    <property type="entry name" value="PKD_dom_sf"/>
</dbReference>
<keyword evidence="4" id="KW-0106">Calcium</keyword>
<evidence type="ECO:0000259" key="5">
    <source>
        <dbReference type="PROSITE" id="PS50093"/>
    </source>
</evidence>